<gene>
    <name evidence="2" type="ORF">EWF95_03835</name>
</gene>
<dbReference type="Pfam" id="PF04018">
    <property type="entry name" value="VCA0040-like"/>
    <property type="match status" value="1"/>
</dbReference>
<dbReference type="Proteomes" id="UP000315385">
    <property type="component" value="Unassembled WGS sequence"/>
</dbReference>
<evidence type="ECO:0000313" key="3">
    <source>
        <dbReference type="Proteomes" id="UP000315385"/>
    </source>
</evidence>
<dbReference type="AlphaFoldDB" id="A0A544QRK3"/>
<evidence type="ECO:0000256" key="1">
    <source>
        <dbReference type="SAM" id="Phobius"/>
    </source>
</evidence>
<feature type="transmembrane region" description="Helical" evidence="1">
    <location>
        <begin position="81"/>
        <end position="105"/>
    </location>
</feature>
<feature type="transmembrane region" description="Helical" evidence="1">
    <location>
        <begin position="111"/>
        <end position="129"/>
    </location>
</feature>
<name>A0A544QRK3_9EURY</name>
<dbReference type="EMBL" id="SESI01000001">
    <property type="protein sequence ID" value="TQQ82080.1"/>
    <property type="molecule type" value="Genomic_DNA"/>
</dbReference>
<proteinExistence type="predicted"/>
<dbReference type="InterPro" id="IPR007163">
    <property type="entry name" value="VCA0040-like"/>
</dbReference>
<comment type="caution">
    <text evidence="2">The sequence shown here is derived from an EMBL/GenBank/DDBJ whole genome shotgun (WGS) entry which is preliminary data.</text>
</comment>
<protein>
    <submittedName>
        <fullName evidence="2">DUF368 domain-containing protein</fullName>
    </submittedName>
</protein>
<dbReference type="PANTHER" id="PTHR37308">
    <property type="entry name" value="INTEGRAL MEMBRANE PROTEIN"/>
    <property type="match status" value="1"/>
</dbReference>
<keyword evidence="3" id="KW-1185">Reference proteome</keyword>
<organism evidence="2 3">
    <name type="scientific">Halonotius roseus</name>
    <dbReference type="NCBI Taxonomy" id="2511997"/>
    <lineage>
        <taxon>Archaea</taxon>
        <taxon>Methanobacteriati</taxon>
        <taxon>Methanobacteriota</taxon>
        <taxon>Stenosarchaea group</taxon>
        <taxon>Halobacteria</taxon>
        <taxon>Halobacteriales</taxon>
        <taxon>Haloferacaceae</taxon>
        <taxon>Halonotius</taxon>
    </lineage>
</organism>
<feature type="transmembrane region" description="Helical" evidence="1">
    <location>
        <begin position="165"/>
        <end position="191"/>
    </location>
</feature>
<feature type="transmembrane region" description="Helical" evidence="1">
    <location>
        <begin position="285"/>
        <end position="309"/>
    </location>
</feature>
<feature type="transmembrane region" description="Helical" evidence="1">
    <location>
        <begin position="226"/>
        <end position="244"/>
    </location>
</feature>
<dbReference type="PANTHER" id="PTHR37308:SF1">
    <property type="entry name" value="POLYPRENYL-PHOSPHATE TRANSPORTER"/>
    <property type="match status" value="1"/>
</dbReference>
<accession>A0A544QRK3</accession>
<evidence type="ECO:0000313" key="2">
    <source>
        <dbReference type="EMBL" id="TQQ82080.1"/>
    </source>
</evidence>
<feature type="transmembrane region" description="Helical" evidence="1">
    <location>
        <begin position="256"/>
        <end position="273"/>
    </location>
</feature>
<keyword evidence="1" id="KW-1133">Transmembrane helix</keyword>
<keyword evidence="1" id="KW-0812">Transmembrane</keyword>
<reference evidence="2 3" key="1">
    <citation type="submission" date="2019-02" db="EMBL/GenBank/DDBJ databases">
        <title>Halonotius sp. a new haloqrchaeon isolated from saline water.</title>
        <authorList>
            <person name="Duran-Viseras A."/>
            <person name="Sanchez-Porro C."/>
            <person name="Ventosa A."/>
        </authorList>
    </citation>
    <scope>NUCLEOTIDE SEQUENCE [LARGE SCALE GENOMIC DNA]</scope>
    <source>
        <strain evidence="2 3">F9-27</strain>
    </source>
</reference>
<feature type="transmembrane region" description="Helical" evidence="1">
    <location>
        <begin position="141"/>
        <end position="159"/>
    </location>
</feature>
<keyword evidence="1" id="KW-0472">Membrane</keyword>
<sequence>MISQTTTFRDLAGIYLRGLCMGAADAVPGVSGGTIALITGIYQRLISALTAIDPRRLRRIVSGFRSEQRSDAVAALREIDIGFLIALGAGVGTAVVTILRVLTVLLSSAPVATYGFFFGLIAASAFVLYSEISLSTRGEKTAAITGVLIAFSLSGYAATVTQPTLPLVFVAGAVAISAMVLPGVSGSLLLIMLGQYEYLSRTLTAFTDALGAIVTGQRAVLVEPGVPITVFLSGGVVGLVTVAHTIRWALDSYREATTAFLISLIVGALRAPIEQTELALGGSVQWWTPTIGGLFVGSAVVGAVVVIAIDQLAGGVTSPQPSSTVSS</sequence>